<feature type="domain" description="Pesticidal crystal protein" evidence="8">
    <location>
        <begin position="507"/>
        <end position="648"/>
    </location>
</feature>
<evidence type="ECO:0000259" key="7">
    <source>
        <dbReference type="Pfam" id="PF00555"/>
    </source>
</evidence>
<dbReference type="InterPro" id="IPR048645">
    <property type="entry name" value="Cry1Ac-like_dom-VII"/>
</dbReference>
<dbReference type="Gene3D" id="1.20.190.10">
    <property type="entry name" value="Pesticidal crystal protein, N-terminal domain"/>
    <property type="match status" value="1"/>
</dbReference>
<organism evidence="12 13">
    <name type="scientific">Bacillus thuringiensis</name>
    <dbReference type="NCBI Taxonomy" id="1428"/>
    <lineage>
        <taxon>Bacteria</taxon>
        <taxon>Bacillati</taxon>
        <taxon>Bacillota</taxon>
        <taxon>Bacilli</taxon>
        <taxon>Bacillales</taxon>
        <taxon>Bacillaceae</taxon>
        <taxon>Bacillus</taxon>
        <taxon>Bacillus cereus group</taxon>
    </lineage>
</organism>
<keyword evidence="4" id="KW-0843">Virulence</keyword>
<dbReference type="PANTHER" id="PTHR37003">
    <property type="entry name" value="ENDOTOXIN_N DOMAIN-CONTAINING PROTEIN-RELATED"/>
    <property type="match status" value="1"/>
</dbReference>
<feature type="domain" description="Pesticidal crystal protein" evidence="7">
    <location>
        <begin position="287"/>
        <end position="497"/>
    </location>
</feature>
<protein>
    <recommendedName>
        <fullName evidence="5">Crystaline entomocidal protoxin</fullName>
    </recommendedName>
</protein>
<feature type="region of interest" description="Disordered" evidence="6">
    <location>
        <begin position="446"/>
        <end position="466"/>
    </location>
</feature>
<proteinExistence type="inferred from homology"/>
<feature type="domain" description="Pesticidal crystal protein" evidence="9">
    <location>
        <begin position="79"/>
        <end position="279"/>
    </location>
</feature>
<dbReference type="GO" id="GO:0030435">
    <property type="term" value="P:sporulation resulting in formation of a cellular spore"/>
    <property type="evidence" value="ECO:0007669"/>
    <property type="project" value="UniProtKB-KW"/>
</dbReference>
<dbReference type="InterPro" id="IPR008979">
    <property type="entry name" value="Galactose-bd-like_sf"/>
</dbReference>
<evidence type="ECO:0000259" key="11">
    <source>
        <dbReference type="Pfam" id="PF21463"/>
    </source>
</evidence>
<dbReference type="Gene3D" id="2.100.10.10">
    <property type="entry name" value="Pesticidal crystal protein, central domain"/>
    <property type="match status" value="1"/>
</dbReference>
<dbReference type="InterPro" id="IPR036399">
    <property type="entry name" value="Pest_cryst_cen_dom_sf"/>
</dbReference>
<dbReference type="SUPFAM" id="SSF51096">
    <property type="entry name" value="delta-Endotoxin (insectocide), middle domain"/>
    <property type="match status" value="1"/>
</dbReference>
<dbReference type="GO" id="GO:0005102">
    <property type="term" value="F:signaling receptor binding"/>
    <property type="evidence" value="ECO:0007669"/>
    <property type="project" value="InterPro"/>
</dbReference>
<evidence type="ECO:0000313" key="12">
    <source>
        <dbReference type="EMBL" id="MDY0855092.1"/>
    </source>
</evidence>
<dbReference type="InterPro" id="IPR001178">
    <property type="entry name" value="Pest_cryst_dom_II"/>
</dbReference>
<dbReference type="Pfam" id="PF21463">
    <property type="entry name" value="Cry1Ac_dom-VII"/>
    <property type="match status" value="1"/>
</dbReference>
<dbReference type="Pfam" id="PF03945">
    <property type="entry name" value="Endotoxin_N"/>
    <property type="match status" value="1"/>
</dbReference>
<comment type="similarity">
    <text evidence="1">Belongs to the delta endotoxin family.</text>
</comment>
<dbReference type="SUPFAM" id="SSF49785">
    <property type="entry name" value="Galactose-binding domain-like"/>
    <property type="match status" value="2"/>
</dbReference>
<dbReference type="Proteomes" id="UP001274571">
    <property type="component" value="Unassembled WGS sequence"/>
</dbReference>
<keyword evidence="3" id="KW-0749">Sporulation</keyword>
<dbReference type="AlphaFoldDB" id="A0AAW9GKV6"/>
<gene>
    <name evidence="12" type="ORF">SOH20_30260</name>
</gene>
<evidence type="ECO:0000313" key="13">
    <source>
        <dbReference type="Proteomes" id="UP001274571"/>
    </source>
</evidence>
<evidence type="ECO:0000256" key="5">
    <source>
        <dbReference type="ARBA" id="ARBA00029653"/>
    </source>
</evidence>
<dbReference type="InterPro" id="IPR041587">
    <property type="entry name" value="Cry_V"/>
</dbReference>
<dbReference type="Gene3D" id="2.60.120.260">
    <property type="entry name" value="Galactose-binding domain-like"/>
    <property type="match status" value="3"/>
</dbReference>
<dbReference type="PANTHER" id="PTHR37003:SF2">
    <property type="entry name" value="PESTICIDAL CRYSTAL PROTEIN N-TERMINAL DOMAIN-CONTAINING PROTEIN"/>
    <property type="match status" value="1"/>
</dbReference>
<dbReference type="GO" id="GO:0090729">
    <property type="term" value="F:toxin activity"/>
    <property type="evidence" value="ECO:0007669"/>
    <property type="project" value="UniProtKB-KW"/>
</dbReference>
<dbReference type="Pfam" id="PF17997">
    <property type="entry name" value="Cry1Ac_D5"/>
    <property type="match status" value="2"/>
</dbReference>
<evidence type="ECO:0000256" key="2">
    <source>
        <dbReference type="ARBA" id="ARBA00022656"/>
    </source>
</evidence>
<dbReference type="InterPro" id="IPR005638">
    <property type="entry name" value="Pest_crys_dom-III"/>
</dbReference>
<dbReference type="SUPFAM" id="SSF56849">
    <property type="entry name" value="delta-Endotoxin (insectocide), N-terminal domain"/>
    <property type="match status" value="1"/>
</dbReference>
<dbReference type="RefSeq" id="WP_320483923.1">
    <property type="nucleotide sequence ID" value="NZ_JAXCMD010000018.1"/>
</dbReference>
<reference evidence="12" key="1">
    <citation type="submission" date="2023-11" db="EMBL/GenBank/DDBJ databases">
        <title>Genome Sequence of Bacillus thuringiensis stain BLB 30AF.</title>
        <authorList>
            <person name="Farhat A."/>
        </authorList>
    </citation>
    <scope>NUCLEOTIDE SEQUENCE</scope>
    <source>
        <strain evidence="12">BLB30AF</strain>
    </source>
</reference>
<name>A0AAW9GKV6_BACTU</name>
<dbReference type="CDD" id="cd04085">
    <property type="entry name" value="delta_endotoxin_C"/>
    <property type="match status" value="1"/>
</dbReference>
<accession>A0AAW9GKV6</accession>
<dbReference type="Pfam" id="PF00555">
    <property type="entry name" value="Endotoxin_M"/>
    <property type="match status" value="1"/>
</dbReference>
<keyword evidence="2" id="KW-0800">Toxin</keyword>
<dbReference type="Pfam" id="PF03944">
    <property type="entry name" value="Endotoxin_C"/>
    <property type="match status" value="1"/>
</dbReference>
<evidence type="ECO:0000256" key="3">
    <source>
        <dbReference type="ARBA" id="ARBA00022969"/>
    </source>
</evidence>
<dbReference type="InterPro" id="IPR005639">
    <property type="entry name" value="Pest_crys_dom_I"/>
</dbReference>
<evidence type="ECO:0000259" key="9">
    <source>
        <dbReference type="Pfam" id="PF03945"/>
    </source>
</evidence>
<dbReference type="EMBL" id="JAXCMD010000018">
    <property type="protein sequence ID" value="MDY0855092.1"/>
    <property type="molecule type" value="Genomic_DNA"/>
</dbReference>
<evidence type="ECO:0000256" key="6">
    <source>
        <dbReference type="SAM" id="MobiDB-lite"/>
    </source>
</evidence>
<feature type="domain" description="Pesticidal crystal protein Cry" evidence="10">
    <location>
        <begin position="860"/>
        <end position="923"/>
    </location>
</feature>
<dbReference type="GO" id="GO:0001907">
    <property type="term" value="P:symbiont-mediated killing of host cell"/>
    <property type="evidence" value="ECO:0007669"/>
    <property type="project" value="InterPro"/>
</dbReference>
<feature type="domain" description="Pesticidal crystal protein Cry" evidence="10">
    <location>
        <begin position="727"/>
        <end position="823"/>
    </location>
</feature>
<evidence type="ECO:0000259" key="10">
    <source>
        <dbReference type="Pfam" id="PF17997"/>
    </source>
</evidence>
<dbReference type="InterPro" id="IPR036716">
    <property type="entry name" value="Pest_crys_N_sf"/>
</dbReference>
<evidence type="ECO:0000259" key="8">
    <source>
        <dbReference type="Pfam" id="PF03944"/>
    </source>
</evidence>
<evidence type="ECO:0000256" key="1">
    <source>
        <dbReference type="ARBA" id="ARBA00007819"/>
    </source>
</evidence>
<evidence type="ECO:0000256" key="4">
    <source>
        <dbReference type="ARBA" id="ARBA00023026"/>
    </source>
</evidence>
<comment type="caution">
    <text evidence="12">The sequence shown here is derived from an EMBL/GenBank/DDBJ whole genome shotgun (WGS) entry which is preliminary data.</text>
</comment>
<feature type="domain" description="Cry1Ac-like" evidence="11">
    <location>
        <begin position="1036"/>
        <end position="1114"/>
    </location>
</feature>
<dbReference type="InterPro" id="IPR038979">
    <property type="entry name" value="Pest_crys"/>
</dbReference>
<sequence length="1240" mass="140656">MNQNNQNEMQIIDSSSNDFSQSNRYPRYPLAKESNYKDWLASCDESNLDTLSATSDVKDTVSKVLGIVNQILGFLGLGFIGTGLGVLGDLFNSFWPSNNNAVWEAFLRSVEELINRRVGEVERFRIEAQFTGLKNVMSNYNGALRDWNGNRTNTALQSEVRSRFDNADDAFAARMPEFRIQGFEIQSLAIYAQAATLHLLLLRDGVVNGRLWGFAPETVERLYDKLVCLSGAYADHCTFFYRQGLEELRGRGNWNAFNTYRRNMTIQVLDIISLFSNYDPRIYEINTNTQLTREIYTEPLANPGWLNSHSNPTQFQQIENDLIRSPSVFSNLQTLIMDAGFAFFQAGIARQTVLRTRTTSINMNRTAVIITPWQGAPHPNVSHELHVTLLDRNVFNINSVVGREISSQTGNFFGVQQAIFHFVWAGGNAATTTQFNLPPISGHSTSITSNIPGTNSTTPTGSDYTHRLSSLTSTSVGTWQRDRTNIMAYGWTHVSAERTNRIIPNRITQIPAVKGSLISDNPPNTLRTRVESGPGHTGGGLVVMGGGTSLLQMRITSSARQRYAMRLRYLALDPAAVEVRIPELGVHVKFQMPQTATTLPAPLPYSHLRYVDIPLRFETPNGENTWTFELRTTNAAVTIDRVEFIPVNATALEYEGKRHLEKAKKAVGDLFINNGKEALKVDTTDYDVDQAANLVECVPEELYTKEKMILLDEVKHAKRFSQSRNLIQNGDFEFATDGWMTSSNVIVQADNTVFKGNYLKMPGARETEAGTTTFPTYVFQKIDESRLKPYTRYKVRGFVGSSHDVRLILERYGKEVDALLNVRNDLSLDTVAPSCIEANQPYPIIHDGCLTNVIDTNSYEEAQSGHANFKKEHGMCHQSHQFDFHIDTGEVHINKNPGIWVLFKISSPEGHATLDNIELIEEGPLVGESLALVKKREKKWKHEMETRWLQTKEVYEKAKGAIDALFTDAQDQALKFDINISHIISAEHLVQSMPYVYNKWISDVPGMNYDIYIELERRITQAYSLYERRNIIKNGDFNHDLNHWHATPHAKIQLIDGTAVLVLPNWSSNVSQNLCVEQNRGYVLRVTVKKEGPGKGYVTISDCNGNQETLTFTSCDNYVSNEITNDQSEYHFSQEMNEQRSYNPTETINEQLDYRLGQVRNEQRCYTRNAITNDQSEYHFSQEMNEQRSYNPNESIHEQRNYVTRTIDFFPDTDQVRIDIGETEGIFKVESIELICMKSQ</sequence>